<organism evidence="2 3">
    <name type="scientific">Rufibacter roseus</name>
    <dbReference type="NCBI Taxonomy" id="1567108"/>
    <lineage>
        <taxon>Bacteria</taxon>
        <taxon>Pseudomonadati</taxon>
        <taxon>Bacteroidota</taxon>
        <taxon>Cytophagia</taxon>
        <taxon>Cytophagales</taxon>
        <taxon>Hymenobacteraceae</taxon>
        <taxon>Rufibacter</taxon>
    </lineage>
</organism>
<evidence type="ECO:0000256" key="1">
    <source>
        <dbReference type="SAM" id="SignalP"/>
    </source>
</evidence>
<dbReference type="RefSeq" id="WP_066617323.1">
    <property type="nucleotide sequence ID" value="NZ_JBHSYQ010000006.1"/>
</dbReference>
<gene>
    <name evidence="2" type="ORF">ACFQHR_12890</name>
</gene>
<evidence type="ECO:0000313" key="3">
    <source>
        <dbReference type="Proteomes" id="UP001596405"/>
    </source>
</evidence>
<dbReference type="Proteomes" id="UP001596405">
    <property type="component" value="Unassembled WGS sequence"/>
</dbReference>
<accession>A0ABW2DL06</accession>
<sequence length="137" mass="15481">MKKKLLILLLAFVSFSCLEEEETPSKIENGTYVGQFYRSSPTIRPVPANVVLVLEGNSFSGTSDRMYYPAIGRGTYYVSGEQITFKDASFWTANFDWTIILDNTFSIATEGDGELVLTRKQGDVTDVYRLKRQVEVQ</sequence>
<name>A0ABW2DL06_9BACT</name>
<evidence type="ECO:0008006" key="4">
    <source>
        <dbReference type="Google" id="ProtNLM"/>
    </source>
</evidence>
<comment type="caution">
    <text evidence="2">The sequence shown here is derived from an EMBL/GenBank/DDBJ whole genome shotgun (WGS) entry which is preliminary data.</text>
</comment>
<dbReference type="PROSITE" id="PS51257">
    <property type="entry name" value="PROKAR_LIPOPROTEIN"/>
    <property type="match status" value="1"/>
</dbReference>
<keyword evidence="1" id="KW-0732">Signal</keyword>
<feature type="signal peptide" evidence="1">
    <location>
        <begin position="1"/>
        <end position="19"/>
    </location>
</feature>
<proteinExistence type="predicted"/>
<evidence type="ECO:0000313" key="2">
    <source>
        <dbReference type="EMBL" id="MFC6998527.1"/>
    </source>
</evidence>
<reference evidence="3" key="1">
    <citation type="journal article" date="2019" name="Int. J. Syst. Evol. Microbiol.">
        <title>The Global Catalogue of Microorganisms (GCM) 10K type strain sequencing project: providing services to taxonomists for standard genome sequencing and annotation.</title>
        <authorList>
            <consortium name="The Broad Institute Genomics Platform"/>
            <consortium name="The Broad Institute Genome Sequencing Center for Infectious Disease"/>
            <person name="Wu L."/>
            <person name="Ma J."/>
        </authorList>
    </citation>
    <scope>NUCLEOTIDE SEQUENCE [LARGE SCALE GENOMIC DNA]</scope>
    <source>
        <strain evidence="3">CGMCC 4.7393</strain>
    </source>
</reference>
<feature type="chain" id="PRO_5046125266" description="Lipocalin-like domain-containing protein" evidence="1">
    <location>
        <begin position="20"/>
        <end position="137"/>
    </location>
</feature>
<dbReference type="EMBL" id="JBHSYQ010000006">
    <property type="protein sequence ID" value="MFC6998527.1"/>
    <property type="molecule type" value="Genomic_DNA"/>
</dbReference>
<keyword evidence="3" id="KW-1185">Reference proteome</keyword>
<protein>
    <recommendedName>
        <fullName evidence="4">Lipocalin-like domain-containing protein</fullName>
    </recommendedName>
</protein>